<dbReference type="InterPro" id="IPR033489">
    <property type="entry name" value="RBBP6"/>
</dbReference>
<feature type="region of interest" description="Disordered" evidence="6">
    <location>
        <begin position="417"/>
        <end position="455"/>
    </location>
</feature>
<proteinExistence type="predicted"/>
<keyword evidence="9" id="KW-1185">Reference proteome</keyword>
<gene>
    <name evidence="8" type="ORF">KP509_39G057500</name>
</gene>
<evidence type="ECO:0000256" key="3">
    <source>
        <dbReference type="ARBA" id="ARBA00022771"/>
    </source>
</evidence>
<feature type="compositionally biased region" description="Polar residues" evidence="6">
    <location>
        <begin position="445"/>
        <end position="455"/>
    </location>
</feature>
<organism evidence="8 9">
    <name type="scientific">Ceratopteris richardii</name>
    <name type="common">Triangle waterfern</name>
    <dbReference type="NCBI Taxonomy" id="49495"/>
    <lineage>
        <taxon>Eukaryota</taxon>
        <taxon>Viridiplantae</taxon>
        <taxon>Streptophyta</taxon>
        <taxon>Embryophyta</taxon>
        <taxon>Tracheophyta</taxon>
        <taxon>Polypodiopsida</taxon>
        <taxon>Polypodiidae</taxon>
        <taxon>Polypodiales</taxon>
        <taxon>Pteridineae</taxon>
        <taxon>Pteridaceae</taxon>
        <taxon>Parkerioideae</taxon>
        <taxon>Ceratopteris</taxon>
    </lineage>
</organism>
<dbReference type="GO" id="GO:0006397">
    <property type="term" value="P:mRNA processing"/>
    <property type="evidence" value="ECO:0007669"/>
    <property type="project" value="InterPro"/>
</dbReference>
<dbReference type="Gene3D" id="3.30.40.10">
    <property type="entry name" value="Zinc/RING finger domain, C3HC4 (zinc finger)"/>
    <property type="match status" value="1"/>
</dbReference>
<protein>
    <recommendedName>
        <fullName evidence="7">DWNN domain-containing protein</fullName>
    </recommendedName>
</protein>
<dbReference type="SMART" id="SM01180">
    <property type="entry name" value="DWNN"/>
    <property type="match status" value="1"/>
</dbReference>
<dbReference type="EMBL" id="CM035444">
    <property type="protein sequence ID" value="KAH7277577.1"/>
    <property type="molecule type" value="Genomic_DNA"/>
</dbReference>
<evidence type="ECO:0000256" key="1">
    <source>
        <dbReference type="ARBA" id="ARBA00004123"/>
    </source>
</evidence>
<dbReference type="Proteomes" id="UP000825935">
    <property type="component" value="Chromosome 39"/>
</dbReference>
<dbReference type="OMA" id="RSKGERW"/>
<dbReference type="PANTHER" id="PTHR15439">
    <property type="entry name" value="RETINOBLASTOMA-BINDING PROTEIN 6"/>
    <property type="match status" value="1"/>
</dbReference>
<dbReference type="GO" id="GO:0016567">
    <property type="term" value="P:protein ubiquitination"/>
    <property type="evidence" value="ECO:0007669"/>
    <property type="project" value="InterPro"/>
</dbReference>
<dbReference type="Pfam" id="PF13696">
    <property type="entry name" value="zf-CCHC_2"/>
    <property type="match status" value="1"/>
</dbReference>
<sequence>MAVYFKFKSAKDYDSVSIDGHFISVGNLKDKIVEKKNLGRGTDFDLLISNAQTDEEYTDEAQSIPRNTSVLVRRVPGRRQRPIVAEVRDEQFKDDVSMATVSLTVAPISQPKQVDESEWGDEFGVDLYAMPEPSSFQQLPALPQQQVQQQQQQIRADKLEEDSKIKAFVDASATDWQRQTQESLAAGKAFGRGQGRGFGARAYGRTHGTEKKVPPPGYICHRCGIAGHFIQHCSTNGDPAFDVKKMKPPTGIPKSMLVANPDGSYALPSGTVAILRPNEAVFEKEVEGLPSSKSLVDIPFELRCPLCKNVLKDAVLTSKCCFKSYCDKCKFMFFLTLVLCFPLKQKMSMRVMIHAPELTSGIRDHILSNGKCVCGATNILADDLLPNKTLRDAITRLLETTSATSSAEHPGSLHVVQDMESAQRPKHRGTSPSASGSQLIKVRASSPSCSGSQKVGSAAMAPVSAGKAPSTQEKQQQSLVINITSKRLESIEQTAESISRQEPGSQDILGSQSNLVVEEEVQQETIADVSGKKRKPKPKRQKPLNGEKDGYYRNAGLYEPLLNGGAMPYPINPAPYGNYWPGTYMIDSFGQPILNPPYQLSGYGVPGPVPCDMLYGAGMGMPQYIGPTCISSMQAFQCDDNIMSREQFEARKAQLKKEFEQRVQKRDDSKISGSEELGPSKLKSRMAKVSSTVRSPSYDEGKKMEKLTRRKVPSSSPSPEPAKRKRHERREETPVQHLEDQTGFEANERPEKKPKASVFSRISFPSDSKDRLPKRLATEKFMDNKDEGASSSGSKGRRMPTTSPQDSVKLSGGRKSVAKDDHARLINRGVSKSKLDDEVVEAVDDDVYERNFRHRATHSSSSSRDVQDINAKNGKRRQL</sequence>
<keyword evidence="5" id="KW-0539">Nucleus</keyword>
<feature type="compositionally biased region" description="Polar residues" evidence="6">
    <location>
        <begin position="494"/>
        <end position="515"/>
    </location>
</feature>
<comment type="subcellular location">
    <subcellularLocation>
        <location evidence="1">Nucleus</location>
    </subcellularLocation>
</comment>
<dbReference type="InterPro" id="IPR013083">
    <property type="entry name" value="Znf_RING/FYVE/PHD"/>
</dbReference>
<feature type="region of interest" description="Disordered" evidence="6">
    <location>
        <begin position="659"/>
        <end position="879"/>
    </location>
</feature>
<dbReference type="PANTHER" id="PTHR15439:SF0">
    <property type="entry name" value="CELL DIVISION CYCLE AND APOPTOSIS REGULATOR PROTEIN 1-RELATED"/>
    <property type="match status" value="1"/>
</dbReference>
<dbReference type="GO" id="GO:0005634">
    <property type="term" value="C:nucleus"/>
    <property type="evidence" value="ECO:0007669"/>
    <property type="project" value="UniProtKB-SubCell"/>
</dbReference>
<evidence type="ECO:0000256" key="4">
    <source>
        <dbReference type="ARBA" id="ARBA00022833"/>
    </source>
</evidence>
<dbReference type="SUPFAM" id="SSF57850">
    <property type="entry name" value="RING/U-box"/>
    <property type="match status" value="1"/>
</dbReference>
<feature type="compositionally biased region" description="Polar residues" evidence="6">
    <location>
        <begin position="789"/>
        <end position="808"/>
    </location>
</feature>
<comment type="caution">
    <text evidence="8">The sequence shown here is derived from an EMBL/GenBank/DDBJ whole genome shotgun (WGS) entry which is preliminary data.</text>
</comment>
<feature type="region of interest" description="Disordered" evidence="6">
    <location>
        <begin position="494"/>
        <end position="551"/>
    </location>
</feature>
<feature type="compositionally biased region" description="Basic and acidic residues" evidence="6">
    <location>
        <begin position="729"/>
        <end position="754"/>
    </location>
</feature>
<feature type="compositionally biased region" description="Acidic residues" evidence="6">
    <location>
        <begin position="838"/>
        <end position="847"/>
    </location>
</feature>
<reference evidence="8" key="1">
    <citation type="submission" date="2021-08" db="EMBL/GenBank/DDBJ databases">
        <title>WGS assembly of Ceratopteris richardii.</title>
        <authorList>
            <person name="Marchant D.B."/>
            <person name="Chen G."/>
            <person name="Jenkins J."/>
            <person name="Shu S."/>
            <person name="Leebens-Mack J."/>
            <person name="Grimwood J."/>
            <person name="Schmutz J."/>
            <person name="Soltis P."/>
            <person name="Soltis D."/>
            <person name="Chen Z.-H."/>
        </authorList>
    </citation>
    <scope>NUCLEOTIDE SEQUENCE</scope>
    <source>
        <strain evidence="8">Whitten #5841</strain>
        <tissue evidence="8">Leaf</tissue>
    </source>
</reference>
<dbReference type="InterPro" id="IPR014891">
    <property type="entry name" value="DWNN_domain"/>
</dbReference>
<dbReference type="CDD" id="cd16620">
    <property type="entry name" value="vRING-HC-C4C4_RBBP6"/>
    <property type="match status" value="1"/>
</dbReference>
<feature type="compositionally biased region" description="Basic and acidic residues" evidence="6">
    <location>
        <begin position="659"/>
        <end position="670"/>
    </location>
</feature>
<keyword evidence="4" id="KW-0862">Zinc</keyword>
<feature type="compositionally biased region" description="Basic residues" evidence="6">
    <location>
        <begin position="532"/>
        <end position="542"/>
    </location>
</feature>
<evidence type="ECO:0000259" key="7">
    <source>
        <dbReference type="PROSITE" id="PS51282"/>
    </source>
</evidence>
<dbReference type="Gene3D" id="3.10.20.90">
    <property type="entry name" value="Phosphatidylinositol 3-kinase Catalytic Subunit, Chain A, domain 1"/>
    <property type="match status" value="1"/>
</dbReference>
<name>A0A8T2Q0V3_CERRI</name>
<dbReference type="Gene3D" id="4.10.60.10">
    <property type="entry name" value="Zinc finger, CCHC-type"/>
    <property type="match status" value="1"/>
</dbReference>
<keyword evidence="3" id="KW-0863">Zinc-finger</keyword>
<accession>A0A8T2Q0V3</accession>
<dbReference type="OrthoDB" id="106784at2759"/>
<evidence type="ECO:0000256" key="5">
    <source>
        <dbReference type="ARBA" id="ARBA00023242"/>
    </source>
</evidence>
<keyword evidence="2" id="KW-0479">Metal-binding</keyword>
<evidence type="ECO:0000256" key="2">
    <source>
        <dbReference type="ARBA" id="ARBA00022723"/>
    </source>
</evidence>
<dbReference type="InterPro" id="IPR025829">
    <property type="entry name" value="Zn_knuckle_CX2CX3GHX4C"/>
</dbReference>
<dbReference type="GO" id="GO:0061630">
    <property type="term" value="F:ubiquitin protein ligase activity"/>
    <property type="evidence" value="ECO:0007669"/>
    <property type="project" value="InterPro"/>
</dbReference>
<evidence type="ECO:0000313" key="9">
    <source>
        <dbReference type="Proteomes" id="UP000825935"/>
    </source>
</evidence>
<evidence type="ECO:0000256" key="6">
    <source>
        <dbReference type="SAM" id="MobiDB-lite"/>
    </source>
</evidence>
<dbReference type="GO" id="GO:0008270">
    <property type="term" value="F:zinc ion binding"/>
    <property type="evidence" value="ECO:0007669"/>
    <property type="project" value="UniProtKB-KW"/>
</dbReference>
<feature type="compositionally biased region" description="Basic and acidic residues" evidence="6">
    <location>
        <begin position="767"/>
        <end position="788"/>
    </location>
</feature>
<dbReference type="GO" id="GO:0006511">
    <property type="term" value="P:ubiquitin-dependent protein catabolic process"/>
    <property type="evidence" value="ECO:0007669"/>
    <property type="project" value="TreeGrafter"/>
</dbReference>
<dbReference type="Pfam" id="PF08783">
    <property type="entry name" value="DWNN"/>
    <property type="match status" value="1"/>
</dbReference>
<feature type="domain" description="DWNN" evidence="7">
    <location>
        <begin position="3"/>
        <end position="76"/>
    </location>
</feature>
<dbReference type="PROSITE" id="PS51282">
    <property type="entry name" value="DWNN"/>
    <property type="match status" value="1"/>
</dbReference>
<evidence type="ECO:0000313" key="8">
    <source>
        <dbReference type="EMBL" id="KAH7277577.1"/>
    </source>
</evidence>
<feature type="compositionally biased region" description="Basic and acidic residues" evidence="6">
    <location>
        <begin position="697"/>
        <end position="707"/>
    </location>
</feature>
<dbReference type="AlphaFoldDB" id="A0A8T2Q0V3"/>